<dbReference type="GeneID" id="19108452"/>
<evidence type="ECO:0000256" key="1">
    <source>
        <dbReference type="SAM" id="MobiDB-lite"/>
    </source>
</evidence>
<dbReference type="Proteomes" id="UP000011761">
    <property type="component" value="Unassembled WGS sequence"/>
</dbReference>
<gene>
    <name evidence="2" type="ORF">BAUCODRAFT_143934</name>
</gene>
<proteinExistence type="predicted"/>
<dbReference type="EMBL" id="KB445565">
    <property type="protein sequence ID" value="EMC90937.1"/>
    <property type="molecule type" value="Genomic_DNA"/>
</dbReference>
<accession>M2LAU6</accession>
<evidence type="ECO:0000313" key="3">
    <source>
        <dbReference type="Proteomes" id="UP000011761"/>
    </source>
</evidence>
<reference evidence="2 3" key="1">
    <citation type="journal article" date="2012" name="PLoS Pathog.">
        <title>Diverse lifestyles and strategies of plant pathogenesis encoded in the genomes of eighteen Dothideomycetes fungi.</title>
        <authorList>
            <person name="Ohm R.A."/>
            <person name="Feau N."/>
            <person name="Henrissat B."/>
            <person name="Schoch C.L."/>
            <person name="Horwitz B.A."/>
            <person name="Barry K.W."/>
            <person name="Condon B.J."/>
            <person name="Copeland A.C."/>
            <person name="Dhillon B."/>
            <person name="Glaser F."/>
            <person name="Hesse C.N."/>
            <person name="Kosti I."/>
            <person name="LaButti K."/>
            <person name="Lindquist E.A."/>
            <person name="Lucas S."/>
            <person name="Salamov A.A."/>
            <person name="Bradshaw R.E."/>
            <person name="Ciuffetti L."/>
            <person name="Hamelin R.C."/>
            <person name="Kema G.H.J."/>
            <person name="Lawrence C."/>
            <person name="Scott J.A."/>
            <person name="Spatafora J.W."/>
            <person name="Turgeon B.G."/>
            <person name="de Wit P.J.G.M."/>
            <person name="Zhong S."/>
            <person name="Goodwin S.B."/>
            <person name="Grigoriev I.V."/>
        </authorList>
    </citation>
    <scope>NUCLEOTIDE SEQUENCE [LARGE SCALE GENOMIC DNA]</scope>
    <source>
        <strain evidence="2 3">UAMH 10762</strain>
    </source>
</reference>
<dbReference type="KEGG" id="bcom:BAUCODRAFT_143934"/>
<protein>
    <submittedName>
        <fullName evidence="2">Uncharacterized protein</fullName>
    </submittedName>
</protein>
<evidence type="ECO:0000313" key="2">
    <source>
        <dbReference type="EMBL" id="EMC90937.1"/>
    </source>
</evidence>
<feature type="compositionally biased region" description="Polar residues" evidence="1">
    <location>
        <begin position="30"/>
        <end position="51"/>
    </location>
</feature>
<feature type="compositionally biased region" description="Polar residues" evidence="1">
    <location>
        <begin position="1"/>
        <end position="11"/>
    </location>
</feature>
<sequence length="128" mass="13455">MPTSGRGSRTTAHPALRMSKQRSKKMRQSAPLQKSRLVSQVQAQKGKTSTAPVHHASAGDGLPSVIELRAGGLPAGERIDLGHVGFLAVSIGKGTQRSGKAVFDATIVAALRLTHWLNVQSAGSRLLV</sequence>
<organism evidence="2 3">
    <name type="scientific">Baudoinia panamericana (strain UAMH 10762)</name>
    <name type="common">Angels' share fungus</name>
    <name type="synonym">Baudoinia compniacensis (strain UAMH 10762)</name>
    <dbReference type="NCBI Taxonomy" id="717646"/>
    <lineage>
        <taxon>Eukaryota</taxon>
        <taxon>Fungi</taxon>
        <taxon>Dikarya</taxon>
        <taxon>Ascomycota</taxon>
        <taxon>Pezizomycotina</taxon>
        <taxon>Dothideomycetes</taxon>
        <taxon>Dothideomycetidae</taxon>
        <taxon>Mycosphaerellales</taxon>
        <taxon>Teratosphaeriaceae</taxon>
        <taxon>Baudoinia</taxon>
    </lineage>
</organism>
<dbReference type="RefSeq" id="XP_007681869.1">
    <property type="nucleotide sequence ID" value="XM_007683679.1"/>
</dbReference>
<dbReference type="AlphaFoldDB" id="M2LAU6"/>
<keyword evidence="3" id="KW-1185">Reference proteome</keyword>
<name>M2LAU6_BAUPA</name>
<dbReference type="HOGENOM" id="CLU_1959176_0_0_1"/>
<feature type="region of interest" description="Disordered" evidence="1">
    <location>
        <begin position="1"/>
        <end position="59"/>
    </location>
</feature>